<dbReference type="AlphaFoldDB" id="A0A5C3LH96"/>
<gene>
    <name evidence="2" type="ORF">BDQ12DRAFT_692859</name>
</gene>
<dbReference type="Proteomes" id="UP000308652">
    <property type="component" value="Unassembled WGS sequence"/>
</dbReference>
<feature type="region of interest" description="Disordered" evidence="1">
    <location>
        <begin position="1"/>
        <end position="25"/>
    </location>
</feature>
<reference evidence="2 3" key="1">
    <citation type="journal article" date="2019" name="Nat. Ecol. Evol.">
        <title>Megaphylogeny resolves global patterns of mushroom evolution.</title>
        <authorList>
            <person name="Varga T."/>
            <person name="Krizsan K."/>
            <person name="Foldi C."/>
            <person name="Dima B."/>
            <person name="Sanchez-Garcia M."/>
            <person name="Sanchez-Ramirez S."/>
            <person name="Szollosi G.J."/>
            <person name="Szarkandi J.G."/>
            <person name="Papp V."/>
            <person name="Albert L."/>
            <person name="Andreopoulos W."/>
            <person name="Angelini C."/>
            <person name="Antonin V."/>
            <person name="Barry K.W."/>
            <person name="Bougher N.L."/>
            <person name="Buchanan P."/>
            <person name="Buyck B."/>
            <person name="Bense V."/>
            <person name="Catcheside P."/>
            <person name="Chovatia M."/>
            <person name="Cooper J."/>
            <person name="Damon W."/>
            <person name="Desjardin D."/>
            <person name="Finy P."/>
            <person name="Geml J."/>
            <person name="Haridas S."/>
            <person name="Hughes K."/>
            <person name="Justo A."/>
            <person name="Karasinski D."/>
            <person name="Kautmanova I."/>
            <person name="Kiss B."/>
            <person name="Kocsube S."/>
            <person name="Kotiranta H."/>
            <person name="LaButti K.M."/>
            <person name="Lechner B.E."/>
            <person name="Liimatainen K."/>
            <person name="Lipzen A."/>
            <person name="Lukacs Z."/>
            <person name="Mihaltcheva S."/>
            <person name="Morgado L.N."/>
            <person name="Niskanen T."/>
            <person name="Noordeloos M.E."/>
            <person name="Ohm R.A."/>
            <person name="Ortiz-Santana B."/>
            <person name="Ovrebo C."/>
            <person name="Racz N."/>
            <person name="Riley R."/>
            <person name="Savchenko A."/>
            <person name="Shiryaev A."/>
            <person name="Soop K."/>
            <person name="Spirin V."/>
            <person name="Szebenyi C."/>
            <person name="Tomsovsky M."/>
            <person name="Tulloss R.E."/>
            <person name="Uehling J."/>
            <person name="Grigoriev I.V."/>
            <person name="Vagvolgyi C."/>
            <person name="Papp T."/>
            <person name="Martin F.M."/>
            <person name="Miettinen O."/>
            <person name="Hibbett D.S."/>
            <person name="Nagy L.G."/>
        </authorList>
    </citation>
    <scope>NUCLEOTIDE SEQUENCE [LARGE SCALE GENOMIC DNA]</scope>
    <source>
        <strain evidence="2 3">CBS 166.37</strain>
    </source>
</reference>
<dbReference type="EMBL" id="ML213683">
    <property type="protein sequence ID" value="TFK32178.1"/>
    <property type="molecule type" value="Genomic_DNA"/>
</dbReference>
<name>A0A5C3LH96_9AGAR</name>
<sequence length="104" mass="10694">MLSVTSSMLLPPNGSTSTRSEASSKAPLFGSRLTLWPAPLPPCLSPATSHAATTSFDTKSSLSTLPPPSKAPSSTLLALSSRLVAPLQALPSRVSWRCSSVGSD</sequence>
<evidence type="ECO:0000313" key="3">
    <source>
        <dbReference type="Proteomes" id="UP000308652"/>
    </source>
</evidence>
<evidence type="ECO:0000256" key="1">
    <source>
        <dbReference type="SAM" id="MobiDB-lite"/>
    </source>
</evidence>
<protein>
    <submittedName>
        <fullName evidence="2">Uncharacterized protein</fullName>
    </submittedName>
</protein>
<feature type="compositionally biased region" description="Polar residues" evidence="1">
    <location>
        <begin position="1"/>
        <end position="23"/>
    </location>
</feature>
<organism evidence="2 3">
    <name type="scientific">Crucibulum laeve</name>
    <dbReference type="NCBI Taxonomy" id="68775"/>
    <lineage>
        <taxon>Eukaryota</taxon>
        <taxon>Fungi</taxon>
        <taxon>Dikarya</taxon>
        <taxon>Basidiomycota</taxon>
        <taxon>Agaricomycotina</taxon>
        <taxon>Agaricomycetes</taxon>
        <taxon>Agaricomycetidae</taxon>
        <taxon>Agaricales</taxon>
        <taxon>Agaricineae</taxon>
        <taxon>Nidulariaceae</taxon>
        <taxon>Crucibulum</taxon>
    </lineage>
</organism>
<accession>A0A5C3LH96</accession>
<proteinExistence type="predicted"/>
<feature type="compositionally biased region" description="Polar residues" evidence="1">
    <location>
        <begin position="47"/>
        <end position="58"/>
    </location>
</feature>
<feature type="region of interest" description="Disordered" evidence="1">
    <location>
        <begin position="47"/>
        <end position="73"/>
    </location>
</feature>
<keyword evidence="3" id="KW-1185">Reference proteome</keyword>
<evidence type="ECO:0000313" key="2">
    <source>
        <dbReference type="EMBL" id="TFK32178.1"/>
    </source>
</evidence>